<dbReference type="InterPro" id="IPR026444">
    <property type="entry name" value="Secre_tail"/>
</dbReference>
<dbReference type="InterPro" id="IPR013783">
    <property type="entry name" value="Ig-like_fold"/>
</dbReference>
<accession>A0ABT8X3I4</accession>
<organism evidence="4 5">
    <name type="scientific">Flavivirga amylovorans</name>
    <dbReference type="NCBI Taxonomy" id="870486"/>
    <lineage>
        <taxon>Bacteria</taxon>
        <taxon>Pseudomonadati</taxon>
        <taxon>Bacteroidota</taxon>
        <taxon>Flavobacteriia</taxon>
        <taxon>Flavobacteriales</taxon>
        <taxon>Flavobacteriaceae</taxon>
        <taxon>Flavivirga</taxon>
    </lineage>
</organism>
<name>A0ABT8X3I4_9FLAO</name>
<dbReference type="Gene3D" id="2.60.40.10">
    <property type="entry name" value="Immunoglobulins"/>
    <property type="match status" value="2"/>
</dbReference>
<dbReference type="InterPro" id="IPR003961">
    <property type="entry name" value="FN3_dom"/>
</dbReference>
<sequence length="307" mass="32658">MICKTTQFLSSFLMLILFLSSSVVNAQDPNGPTGLATTDGTPNQFTLTWDDDPLATGGFNIFIIEGSSGDVYVETVPAGSTSYIYTGTYGSVTVTDGGTYIAKIQALPDGDFNAYADITTTVNATPPMDPDAPTGLALSYNNPNEFTLTWDDDPNATNGFNIFIVQGASGDQYITTVPAGTTSYIYSGVYGSVTVADGNVYTAKIQALPDSDFNAYAELETKTLSNNDVDGVQFSVSPNPANEVVNIQASAKTLNDISKISIYSLTGQLVKESNTFEIEVDHLSSGLYVLSVQDENGNTTTKKFVKN</sequence>
<dbReference type="RefSeq" id="WP_303283024.1">
    <property type="nucleotide sequence ID" value="NZ_BAABCZ010000009.1"/>
</dbReference>
<feature type="domain" description="Secretion system C-terminal sorting" evidence="3">
    <location>
        <begin position="237"/>
        <end position="305"/>
    </location>
</feature>
<protein>
    <submittedName>
        <fullName evidence="4">T9SS type A sorting domain-containing protein</fullName>
    </submittedName>
</protein>
<keyword evidence="5" id="KW-1185">Reference proteome</keyword>
<comment type="caution">
    <text evidence="4">The sequence shown here is derived from an EMBL/GenBank/DDBJ whole genome shotgun (WGS) entry which is preliminary data.</text>
</comment>
<reference evidence="4" key="1">
    <citation type="submission" date="2023-07" db="EMBL/GenBank/DDBJ databases">
        <title>Two novel species in the genus Flavivirga.</title>
        <authorList>
            <person name="Kwon K."/>
        </authorList>
    </citation>
    <scope>NUCLEOTIDE SEQUENCE</scope>
    <source>
        <strain evidence="4">KACC 14157</strain>
    </source>
</reference>
<evidence type="ECO:0000256" key="2">
    <source>
        <dbReference type="SAM" id="SignalP"/>
    </source>
</evidence>
<evidence type="ECO:0000256" key="1">
    <source>
        <dbReference type="ARBA" id="ARBA00022729"/>
    </source>
</evidence>
<proteinExistence type="predicted"/>
<feature type="chain" id="PRO_5046431149" evidence="2">
    <location>
        <begin position="27"/>
        <end position="307"/>
    </location>
</feature>
<gene>
    <name evidence="4" type="ORF">Q4Q39_13425</name>
</gene>
<feature type="signal peptide" evidence="2">
    <location>
        <begin position="1"/>
        <end position="26"/>
    </location>
</feature>
<dbReference type="SUPFAM" id="SSF49265">
    <property type="entry name" value="Fibronectin type III"/>
    <property type="match status" value="1"/>
</dbReference>
<dbReference type="Pfam" id="PF18962">
    <property type="entry name" value="Por_Secre_tail"/>
    <property type="match status" value="1"/>
</dbReference>
<dbReference type="EMBL" id="JAUOEM010000004">
    <property type="protein sequence ID" value="MDO5988407.1"/>
    <property type="molecule type" value="Genomic_DNA"/>
</dbReference>
<dbReference type="Proteomes" id="UP001176891">
    <property type="component" value="Unassembled WGS sequence"/>
</dbReference>
<dbReference type="InterPro" id="IPR036116">
    <property type="entry name" value="FN3_sf"/>
</dbReference>
<keyword evidence="1 2" id="KW-0732">Signal</keyword>
<dbReference type="CDD" id="cd00063">
    <property type="entry name" value="FN3"/>
    <property type="match status" value="1"/>
</dbReference>
<evidence type="ECO:0000313" key="4">
    <source>
        <dbReference type="EMBL" id="MDO5988407.1"/>
    </source>
</evidence>
<evidence type="ECO:0000259" key="3">
    <source>
        <dbReference type="Pfam" id="PF18962"/>
    </source>
</evidence>
<dbReference type="NCBIfam" id="TIGR04183">
    <property type="entry name" value="Por_Secre_tail"/>
    <property type="match status" value="1"/>
</dbReference>
<evidence type="ECO:0000313" key="5">
    <source>
        <dbReference type="Proteomes" id="UP001176891"/>
    </source>
</evidence>